<proteinExistence type="predicted"/>
<dbReference type="EMBL" id="VSRR010145610">
    <property type="protein sequence ID" value="MPD05359.1"/>
    <property type="molecule type" value="Genomic_DNA"/>
</dbReference>
<gene>
    <name evidence="2" type="ORF">E2C01_101098</name>
</gene>
<name>A0A5B7KJM6_PORTR</name>
<evidence type="ECO:0000313" key="2">
    <source>
        <dbReference type="EMBL" id="MPD05359.1"/>
    </source>
</evidence>
<dbReference type="AlphaFoldDB" id="A0A5B7KJM6"/>
<sequence length="63" mass="7063">MKLCSAFHSSLARTRRFRCGTGRGGYSADHRLSGRTSHLSIPPRTHTHPCRTPRERTPGCTEL</sequence>
<reference evidence="2 3" key="1">
    <citation type="submission" date="2019-05" db="EMBL/GenBank/DDBJ databases">
        <title>Another draft genome of Portunus trituberculatus and its Hox gene families provides insights of decapod evolution.</title>
        <authorList>
            <person name="Jeong J.-H."/>
            <person name="Song I."/>
            <person name="Kim S."/>
            <person name="Choi T."/>
            <person name="Kim D."/>
            <person name="Ryu S."/>
            <person name="Kim W."/>
        </authorList>
    </citation>
    <scope>NUCLEOTIDE SEQUENCE [LARGE SCALE GENOMIC DNA]</scope>
    <source>
        <tissue evidence="2">Muscle</tissue>
    </source>
</reference>
<accession>A0A5B7KJM6</accession>
<feature type="region of interest" description="Disordered" evidence="1">
    <location>
        <begin position="22"/>
        <end position="63"/>
    </location>
</feature>
<protein>
    <submittedName>
        <fullName evidence="2">Uncharacterized protein</fullName>
    </submittedName>
</protein>
<dbReference type="Proteomes" id="UP000324222">
    <property type="component" value="Unassembled WGS sequence"/>
</dbReference>
<evidence type="ECO:0000313" key="3">
    <source>
        <dbReference type="Proteomes" id="UP000324222"/>
    </source>
</evidence>
<evidence type="ECO:0000256" key="1">
    <source>
        <dbReference type="SAM" id="MobiDB-lite"/>
    </source>
</evidence>
<organism evidence="2 3">
    <name type="scientific">Portunus trituberculatus</name>
    <name type="common">Swimming crab</name>
    <name type="synonym">Neptunus trituberculatus</name>
    <dbReference type="NCBI Taxonomy" id="210409"/>
    <lineage>
        <taxon>Eukaryota</taxon>
        <taxon>Metazoa</taxon>
        <taxon>Ecdysozoa</taxon>
        <taxon>Arthropoda</taxon>
        <taxon>Crustacea</taxon>
        <taxon>Multicrustacea</taxon>
        <taxon>Malacostraca</taxon>
        <taxon>Eumalacostraca</taxon>
        <taxon>Eucarida</taxon>
        <taxon>Decapoda</taxon>
        <taxon>Pleocyemata</taxon>
        <taxon>Brachyura</taxon>
        <taxon>Eubrachyura</taxon>
        <taxon>Portunoidea</taxon>
        <taxon>Portunidae</taxon>
        <taxon>Portuninae</taxon>
        <taxon>Portunus</taxon>
    </lineage>
</organism>
<comment type="caution">
    <text evidence="2">The sequence shown here is derived from an EMBL/GenBank/DDBJ whole genome shotgun (WGS) entry which is preliminary data.</text>
</comment>
<keyword evidence="3" id="KW-1185">Reference proteome</keyword>